<dbReference type="Gene3D" id="2.60.40.10">
    <property type="entry name" value="Immunoglobulins"/>
    <property type="match status" value="1"/>
</dbReference>
<dbReference type="AlphaFoldDB" id="A0A6P1M712"/>
<dbReference type="Pfam" id="PF03629">
    <property type="entry name" value="SASA"/>
    <property type="match status" value="1"/>
</dbReference>
<dbReference type="Proteomes" id="UP000464954">
    <property type="component" value="Chromosome"/>
</dbReference>
<dbReference type="Gene3D" id="3.40.50.1110">
    <property type="entry name" value="SGNH hydrolase"/>
    <property type="match status" value="1"/>
</dbReference>
<name>A0A6P1M712_9BACT</name>
<sequence length="511" mass="56514">MNIKKYILVLVAGVTASAVFAEVRVAPVFNDGAVLQCDMPVNVWGTADPGAPVTVSFAGQKKTAVASASGEWKVVLDPLKASSEPRSLHVSSSEIQVSLNDIVVGEVWLATGQSNMVMPLRNSTGGDERLKMTIPEIRFMKVPQQTGLPPDPMNAEQLAWKEFKPGPNNEIAAVAFYFAEYLQKQVGGPVGIVQCSYGGTPAEAWTPAWALDEKPELKYLASAIRGGLASDKTTEQWQKEKDAFWDFWRARREWAKTREGPAPEPVPKPGPDNPLNQQAPTVLFENMLKPLIPYTARGIVWYQGESNAGKPDEYRVLFPAMIDAWRKLWDRPDWPFFFVQISAYNHPTQDWPGLRDAQRFTRDTVPHTGMALSIDCGEKEEIHPWAKQPVGERLGLLAMEQVYGRDVVSRGPAFQTLEKEEDAVRVVFQYSEKGLETSDGKADVPGFEIAGADGEYHPAAAKIISSNAVELTCPEVRKPVSVRYAWHNWVEPPVTLQNSSGLPAEPFSAQK</sequence>
<keyword evidence="2" id="KW-0732">Signal</keyword>
<organism evidence="4 5">
    <name type="scientific">Tichowtungia aerotolerans</name>
    <dbReference type="NCBI Taxonomy" id="2697043"/>
    <lineage>
        <taxon>Bacteria</taxon>
        <taxon>Pseudomonadati</taxon>
        <taxon>Kiritimatiellota</taxon>
        <taxon>Tichowtungiia</taxon>
        <taxon>Tichowtungiales</taxon>
        <taxon>Tichowtungiaceae</taxon>
        <taxon>Tichowtungia</taxon>
    </lineage>
</organism>
<feature type="chain" id="PRO_5026979196" evidence="2">
    <location>
        <begin position="22"/>
        <end position="511"/>
    </location>
</feature>
<dbReference type="GO" id="GO:0005975">
    <property type="term" value="P:carbohydrate metabolic process"/>
    <property type="evidence" value="ECO:0007669"/>
    <property type="project" value="TreeGrafter"/>
</dbReference>
<reference evidence="4 5" key="1">
    <citation type="submission" date="2020-01" db="EMBL/GenBank/DDBJ databases">
        <title>Ponticoccus aerotolerans gen. nov., sp. nov., an anaerobic bacterium and proposal of Ponticoccusceae fam. nov., Ponticoccusles ord. nov. and Ponticoccuse classis nov. in the phylum Kiritimatiellaeota.</title>
        <authorList>
            <person name="Zhou L.Y."/>
            <person name="Du Z.J."/>
        </authorList>
    </citation>
    <scope>NUCLEOTIDE SEQUENCE [LARGE SCALE GENOMIC DNA]</scope>
    <source>
        <strain evidence="4 5">S-5007</strain>
    </source>
</reference>
<dbReference type="SUPFAM" id="SSF52266">
    <property type="entry name" value="SGNH hydrolase"/>
    <property type="match status" value="1"/>
</dbReference>
<dbReference type="InterPro" id="IPR036514">
    <property type="entry name" value="SGNH_hydro_sf"/>
</dbReference>
<gene>
    <name evidence="4" type="ORF">GT409_10240</name>
</gene>
<evidence type="ECO:0000259" key="3">
    <source>
        <dbReference type="Pfam" id="PF03629"/>
    </source>
</evidence>
<dbReference type="InterPro" id="IPR005181">
    <property type="entry name" value="SASA"/>
</dbReference>
<dbReference type="PANTHER" id="PTHR22901:SF0">
    <property type="entry name" value="SIALATE O-ACETYLESTERASE"/>
    <property type="match status" value="1"/>
</dbReference>
<dbReference type="KEGG" id="taer:GT409_10240"/>
<feature type="domain" description="Sialate O-acetylesterase" evidence="3">
    <location>
        <begin position="295"/>
        <end position="383"/>
    </location>
</feature>
<evidence type="ECO:0000256" key="1">
    <source>
        <dbReference type="ARBA" id="ARBA00022801"/>
    </source>
</evidence>
<dbReference type="PANTHER" id="PTHR22901">
    <property type="entry name" value="SIALATE O-ACETYLESTERASE"/>
    <property type="match status" value="1"/>
</dbReference>
<feature type="signal peptide" evidence="2">
    <location>
        <begin position="1"/>
        <end position="21"/>
    </location>
</feature>
<keyword evidence="5" id="KW-1185">Reference proteome</keyword>
<evidence type="ECO:0000313" key="5">
    <source>
        <dbReference type="Proteomes" id="UP000464954"/>
    </source>
</evidence>
<accession>A0A6P1M712</accession>
<protein>
    <submittedName>
        <fullName evidence="4">Sialate O-acetylesterase</fullName>
    </submittedName>
</protein>
<dbReference type="RefSeq" id="WP_160628994.1">
    <property type="nucleotide sequence ID" value="NZ_CP047593.1"/>
</dbReference>
<dbReference type="InterPro" id="IPR013783">
    <property type="entry name" value="Ig-like_fold"/>
</dbReference>
<dbReference type="EMBL" id="CP047593">
    <property type="protein sequence ID" value="QHI69812.1"/>
    <property type="molecule type" value="Genomic_DNA"/>
</dbReference>
<dbReference type="GO" id="GO:0001681">
    <property type="term" value="F:sialate O-acetylesterase activity"/>
    <property type="evidence" value="ECO:0007669"/>
    <property type="project" value="InterPro"/>
</dbReference>
<evidence type="ECO:0000256" key="2">
    <source>
        <dbReference type="SAM" id="SignalP"/>
    </source>
</evidence>
<proteinExistence type="predicted"/>
<keyword evidence="1" id="KW-0378">Hydrolase</keyword>
<dbReference type="InterPro" id="IPR039329">
    <property type="entry name" value="SIAE"/>
</dbReference>
<evidence type="ECO:0000313" key="4">
    <source>
        <dbReference type="EMBL" id="QHI69812.1"/>
    </source>
</evidence>